<dbReference type="Proteomes" id="UP000249341">
    <property type="component" value="Unassembled WGS sequence"/>
</dbReference>
<keyword evidence="2" id="KW-1185">Reference proteome</keyword>
<dbReference type="EMBL" id="QLMJ01000017">
    <property type="protein sequence ID" value="RAK29684.1"/>
    <property type="molecule type" value="Genomic_DNA"/>
</dbReference>
<evidence type="ECO:0000313" key="2">
    <source>
        <dbReference type="Proteomes" id="UP000249341"/>
    </source>
</evidence>
<sequence>MGMERCTSVLMGAHEIRVRLGGLTRQRIYQLTSRADFPPPVADLAQGKVWLTSDVEEWIAVRRKV</sequence>
<organism evidence="1 2">
    <name type="scientific">Actinoplanes lutulentus</name>
    <dbReference type="NCBI Taxonomy" id="1287878"/>
    <lineage>
        <taxon>Bacteria</taxon>
        <taxon>Bacillati</taxon>
        <taxon>Actinomycetota</taxon>
        <taxon>Actinomycetes</taxon>
        <taxon>Micromonosporales</taxon>
        <taxon>Micromonosporaceae</taxon>
        <taxon>Actinoplanes</taxon>
    </lineage>
</organism>
<dbReference type="Pfam" id="PF05930">
    <property type="entry name" value="Phage_AlpA"/>
    <property type="match status" value="1"/>
</dbReference>
<dbReference type="Gene3D" id="1.10.238.160">
    <property type="match status" value="1"/>
</dbReference>
<accession>A0A327Z7Y3</accession>
<comment type="caution">
    <text evidence="1">The sequence shown here is derived from an EMBL/GenBank/DDBJ whole genome shotgun (WGS) entry which is preliminary data.</text>
</comment>
<evidence type="ECO:0000313" key="1">
    <source>
        <dbReference type="EMBL" id="RAK29684.1"/>
    </source>
</evidence>
<proteinExistence type="predicted"/>
<dbReference type="AlphaFoldDB" id="A0A327Z7Y3"/>
<dbReference type="RefSeq" id="WP_245972854.1">
    <property type="nucleotide sequence ID" value="NZ_JACHWI010000013.1"/>
</dbReference>
<protein>
    <submittedName>
        <fullName evidence="1">CP4-57 regulatory protein AlpA</fullName>
    </submittedName>
</protein>
<name>A0A327Z7Y3_9ACTN</name>
<gene>
    <name evidence="1" type="ORF">B0I29_11710</name>
</gene>
<reference evidence="1 2" key="1">
    <citation type="submission" date="2018-06" db="EMBL/GenBank/DDBJ databases">
        <title>Genomic Encyclopedia of Type Strains, Phase III (KMG-III): the genomes of soil and plant-associated and newly described type strains.</title>
        <authorList>
            <person name="Whitman W."/>
        </authorList>
    </citation>
    <scope>NUCLEOTIDE SEQUENCE [LARGE SCALE GENOMIC DNA]</scope>
    <source>
        <strain evidence="1 2">CGMCC 4.7090</strain>
    </source>
</reference>
<dbReference type="InterPro" id="IPR010260">
    <property type="entry name" value="AlpA"/>
</dbReference>